<dbReference type="KEGG" id="gpo:GPOL_c00840"/>
<dbReference type="GO" id="GO:0004075">
    <property type="term" value="F:biotin carboxylase activity"/>
    <property type="evidence" value="ECO:0007669"/>
    <property type="project" value="UniProtKB-EC"/>
</dbReference>
<evidence type="ECO:0000313" key="11">
    <source>
        <dbReference type="EMBL" id="AFA71160.1"/>
    </source>
</evidence>
<protein>
    <recommendedName>
        <fullName evidence="8">Biotin carboxyl carrier protein of acetyl-CoA carboxylase</fullName>
    </recommendedName>
</protein>
<evidence type="ECO:0000256" key="7">
    <source>
        <dbReference type="ARBA" id="ARBA00048501"/>
    </source>
</evidence>
<keyword evidence="2 8" id="KW-0444">Lipid biosynthesis</keyword>
<dbReference type="PRINTS" id="PR01071">
    <property type="entry name" value="ACOABIOTINCC"/>
</dbReference>
<comment type="catalytic activity">
    <reaction evidence="7">
        <text>N(6)-biotinyl-L-lysyl-[protein] + hydrogencarbonate + ATP = N(6)-carboxybiotinyl-L-lysyl-[protein] + ADP + phosphate + H(+)</text>
        <dbReference type="Rhea" id="RHEA:13501"/>
        <dbReference type="Rhea" id="RHEA-COMP:10505"/>
        <dbReference type="Rhea" id="RHEA-COMP:10506"/>
        <dbReference type="ChEBI" id="CHEBI:15378"/>
        <dbReference type="ChEBI" id="CHEBI:17544"/>
        <dbReference type="ChEBI" id="CHEBI:30616"/>
        <dbReference type="ChEBI" id="CHEBI:43474"/>
        <dbReference type="ChEBI" id="CHEBI:83144"/>
        <dbReference type="ChEBI" id="CHEBI:83145"/>
        <dbReference type="ChEBI" id="CHEBI:456216"/>
        <dbReference type="EC" id="6.3.4.14"/>
    </reaction>
    <physiologicalReaction direction="left-to-right" evidence="7">
        <dbReference type="Rhea" id="RHEA:13502"/>
    </physiologicalReaction>
</comment>
<accession>H6N3C1</accession>
<organism evidence="11 12">
    <name type="scientific">Gordonia polyisoprenivorans (strain DSM 44266 / VH2)</name>
    <dbReference type="NCBI Taxonomy" id="1112204"/>
    <lineage>
        <taxon>Bacteria</taxon>
        <taxon>Bacillati</taxon>
        <taxon>Actinomycetota</taxon>
        <taxon>Actinomycetes</taxon>
        <taxon>Mycobacteriales</taxon>
        <taxon>Gordoniaceae</taxon>
        <taxon>Gordonia</taxon>
    </lineage>
</organism>
<dbReference type="PROSITE" id="PS00188">
    <property type="entry name" value="BIOTIN"/>
    <property type="match status" value="1"/>
</dbReference>
<dbReference type="eggNOG" id="COG0511">
    <property type="taxonomic scope" value="Bacteria"/>
</dbReference>
<sequence>MTMTTRVPADEAAGSPAVQLGPGDISEILRIFGESGWSGMRLQVGEVTIAVGKDAAPPAPPTAAAPTVPPAPAVPAAVVPAAAGPSSDHPVAEPNRPQPSTDPGPIDETGLVAVTASTVGSFWVAPDPGSPPFVAVGSTVAKGDQLAIIEVMKLMSPVIADVAGEVVAVRANNAEMVEFGQTLFLIRPS</sequence>
<comment type="function">
    <text evidence="8">This protein is a component of the acetyl coenzyme A carboxylase complex; first, biotin carboxylase catalyzes the carboxylation of the carrier protein and then the transcarboxylase transfers the carboxyl group to form malonyl-CoA.</text>
</comment>
<dbReference type="InterPro" id="IPR001249">
    <property type="entry name" value="AcCoA_biotinCC"/>
</dbReference>
<keyword evidence="4 8" id="KW-0443">Lipid metabolism</keyword>
<keyword evidence="6 8" id="KW-0092">Biotin</keyword>
<keyword evidence="12" id="KW-1185">Reference proteome</keyword>
<comment type="pathway">
    <text evidence="1 8">Lipid metabolism; fatty acid biosynthesis.</text>
</comment>
<dbReference type="Gene3D" id="2.40.50.100">
    <property type="match status" value="1"/>
</dbReference>
<evidence type="ECO:0000256" key="8">
    <source>
        <dbReference type="RuleBase" id="RU364072"/>
    </source>
</evidence>
<dbReference type="STRING" id="1112204.GPOL_c00840"/>
<dbReference type="UniPathway" id="UPA00094"/>
<reference evidence="11 12" key="1">
    <citation type="journal article" date="2012" name="Appl. Environ. Microbiol.">
        <title>Involvement of two latex-clearing proteins during rubber degradation and insights into the subsequent degradation pathway revealed by the genome sequence of Gordonia polyisoprenivorans strain VH2.</title>
        <authorList>
            <person name="Hiessl S."/>
            <person name="Schuldes J."/>
            <person name="Thurmer A."/>
            <person name="Halbsguth T."/>
            <person name="Broker D."/>
            <person name="Angelov A."/>
            <person name="Liebl W."/>
            <person name="Daniel R."/>
            <person name="Steinbuchel A."/>
        </authorList>
    </citation>
    <scope>NUCLEOTIDE SEQUENCE [LARGE SCALE GENOMIC DNA]</scope>
    <source>
        <strain evidence="12">DSM 44266 / VH2</strain>
    </source>
</reference>
<dbReference type="CDD" id="cd06850">
    <property type="entry name" value="biotinyl_domain"/>
    <property type="match status" value="1"/>
</dbReference>
<dbReference type="InterPro" id="IPR011053">
    <property type="entry name" value="Single_hybrid_motif"/>
</dbReference>
<dbReference type="Proteomes" id="UP000009154">
    <property type="component" value="Chromosome"/>
</dbReference>
<dbReference type="PROSITE" id="PS50968">
    <property type="entry name" value="BIOTINYL_LIPOYL"/>
    <property type="match status" value="1"/>
</dbReference>
<gene>
    <name evidence="11" type="ordered locus">GPOL_c00840</name>
</gene>
<dbReference type="HOGENOM" id="CLU_016733_3_0_11"/>
<dbReference type="GO" id="GO:0006633">
    <property type="term" value="P:fatty acid biosynthetic process"/>
    <property type="evidence" value="ECO:0007669"/>
    <property type="project" value="UniProtKB-UniPathway"/>
</dbReference>
<evidence type="ECO:0000256" key="2">
    <source>
        <dbReference type="ARBA" id="ARBA00022516"/>
    </source>
</evidence>
<dbReference type="InterPro" id="IPR001882">
    <property type="entry name" value="Biotin_BS"/>
</dbReference>
<feature type="region of interest" description="Disordered" evidence="9">
    <location>
        <begin position="80"/>
        <end position="108"/>
    </location>
</feature>
<evidence type="ECO:0000256" key="4">
    <source>
        <dbReference type="ARBA" id="ARBA00023098"/>
    </source>
</evidence>
<dbReference type="AlphaFoldDB" id="H6N3C1"/>
<dbReference type="InterPro" id="IPR000089">
    <property type="entry name" value="Biotin_lipoyl"/>
</dbReference>
<evidence type="ECO:0000256" key="1">
    <source>
        <dbReference type="ARBA" id="ARBA00005194"/>
    </source>
</evidence>
<evidence type="ECO:0000256" key="6">
    <source>
        <dbReference type="ARBA" id="ARBA00023267"/>
    </source>
</evidence>
<proteinExistence type="predicted"/>
<evidence type="ECO:0000313" key="12">
    <source>
        <dbReference type="Proteomes" id="UP000009154"/>
    </source>
</evidence>
<evidence type="ECO:0000259" key="10">
    <source>
        <dbReference type="PROSITE" id="PS50968"/>
    </source>
</evidence>
<dbReference type="EMBL" id="CP003119">
    <property type="protein sequence ID" value="AFA71160.1"/>
    <property type="molecule type" value="Genomic_DNA"/>
</dbReference>
<evidence type="ECO:0000256" key="5">
    <source>
        <dbReference type="ARBA" id="ARBA00023160"/>
    </source>
</evidence>
<keyword evidence="5 8" id="KW-0275">Fatty acid biosynthesis</keyword>
<dbReference type="Pfam" id="PF00364">
    <property type="entry name" value="Biotin_lipoyl"/>
    <property type="match status" value="1"/>
</dbReference>
<evidence type="ECO:0000256" key="3">
    <source>
        <dbReference type="ARBA" id="ARBA00022832"/>
    </source>
</evidence>
<dbReference type="GO" id="GO:0003989">
    <property type="term" value="F:acetyl-CoA carboxylase activity"/>
    <property type="evidence" value="ECO:0007669"/>
    <property type="project" value="InterPro"/>
</dbReference>
<dbReference type="SUPFAM" id="SSF51230">
    <property type="entry name" value="Single hybrid motif"/>
    <property type="match status" value="1"/>
</dbReference>
<evidence type="ECO:0000256" key="9">
    <source>
        <dbReference type="SAM" id="MobiDB-lite"/>
    </source>
</evidence>
<name>H6N3C1_GORPV</name>
<keyword evidence="3 8" id="KW-0276">Fatty acid metabolism</keyword>
<dbReference type="GO" id="GO:0009317">
    <property type="term" value="C:acetyl-CoA carboxylase complex"/>
    <property type="evidence" value="ECO:0007669"/>
    <property type="project" value="InterPro"/>
</dbReference>
<feature type="domain" description="Lipoyl-binding" evidence="10">
    <location>
        <begin position="109"/>
        <end position="187"/>
    </location>
</feature>